<dbReference type="EMBL" id="JBHSDV010000001">
    <property type="protein sequence ID" value="MFC4386467.1"/>
    <property type="molecule type" value="Genomic_DNA"/>
</dbReference>
<comment type="caution">
    <text evidence="2">The sequence shown here is derived from an EMBL/GenBank/DDBJ whole genome shotgun (WGS) entry which is preliminary data.</text>
</comment>
<reference evidence="3" key="1">
    <citation type="journal article" date="2019" name="Int. J. Syst. Evol. Microbiol.">
        <title>The Global Catalogue of Microorganisms (GCM) 10K type strain sequencing project: providing services to taxonomists for standard genome sequencing and annotation.</title>
        <authorList>
            <consortium name="The Broad Institute Genomics Platform"/>
            <consortium name="The Broad Institute Genome Sequencing Center for Infectious Disease"/>
            <person name="Wu L."/>
            <person name="Ma J."/>
        </authorList>
    </citation>
    <scope>NUCLEOTIDE SEQUENCE [LARGE SCALE GENOMIC DNA]</scope>
    <source>
        <strain evidence="3">KACC 14058</strain>
    </source>
</reference>
<feature type="region of interest" description="Disordered" evidence="1">
    <location>
        <begin position="69"/>
        <end position="88"/>
    </location>
</feature>
<dbReference type="Proteomes" id="UP001595880">
    <property type="component" value="Unassembled WGS sequence"/>
</dbReference>
<dbReference type="InterPro" id="IPR035218">
    <property type="entry name" value="DUF5327"/>
</dbReference>
<dbReference type="Pfam" id="PF17261">
    <property type="entry name" value="DUF5327"/>
    <property type="match status" value="1"/>
</dbReference>
<evidence type="ECO:0000313" key="2">
    <source>
        <dbReference type="EMBL" id="MFC4386467.1"/>
    </source>
</evidence>
<gene>
    <name evidence="2" type="ORF">ACFOZ1_01460</name>
</gene>
<sequence length="88" mass="9772">MAISNQQILSRIMKECEQAIQSGHVREHAKAIQVLADLLLDSEEKSPKAIDQQVTASEWKAMIGNNTSIKNFQKEEDDEGNGGSLLDF</sequence>
<evidence type="ECO:0000313" key="3">
    <source>
        <dbReference type="Proteomes" id="UP001595880"/>
    </source>
</evidence>
<organism evidence="2 3">
    <name type="scientific">Gracilibacillus marinus</name>
    <dbReference type="NCBI Taxonomy" id="630535"/>
    <lineage>
        <taxon>Bacteria</taxon>
        <taxon>Bacillati</taxon>
        <taxon>Bacillota</taxon>
        <taxon>Bacilli</taxon>
        <taxon>Bacillales</taxon>
        <taxon>Bacillaceae</taxon>
        <taxon>Gracilibacillus</taxon>
    </lineage>
</organism>
<protein>
    <submittedName>
        <fullName evidence="2">DUF5327 family protein</fullName>
    </submittedName>
</protein>
<evidence type="ECO:0000256" key="1">
    <source>
        <dbReference type="SAM" id="MobiDB-lite"/>
    </source>
</evidence>
<dbReference type="RefSeq" id="WP_390195092.1">
    <property type="nucleotide sequence ID" value="NZ_JBHSDV010000001.1"/>
</dbReference>
<proteinExistence type="predicted"/>
<accession>A0ABV8VPT3</accession>
<keyword evidence="3" id="KW-1185">Reference proteome</keyword>
<name>A0ABV8VPT3_9BACI</name>